<dbReference type="STRING" id="1126833.VN24_07075"/>
<gene>
    <name evidence="2" type="ORF">VN24_07075</name>
</gene>
<dbReference type="PATRIC" id="fig|1126833.4.peg.1551"/>
<dbReference type="Proteomes" id="UP000032633">
    <property type="component" value="Chromosome"/>
</dbReference>
<reference evidence="3" key="2">
    <citation type="submission" date="2015-03" db="EMBL/GenBank/DDBJ databases">
        <title>Genome sequence of Paenibacillus beijingensis strain DSM 24997T.</title>
        <authorList>
            <person name="Kwak Y."/>
            <person name="Shin J.-H."/>
        </authorList>
    </citation>
    <scope>NUCLEOTIDE SEQUENCE [LARGE SCALE GENOMIC DNA]</scope>
    <source>
        <strain evidence="3">DSM 24997</strain>
    </source>
</reference>
<accession>A0A0D5NGJ2</accession>
<evidence type="ECO:0000259" key="1">
    <source>
        <dbReference type="Pfam" id="PF01261"/>
    </source>
</evidence>
<reference evidence="2 3" key="1">
    <citation type="journal article" date="2015" name="J. Biotechnol.">
        <title>Complete genome sequence of Paenibacillus beijingensis 7188(T) (=DSM 24997(T)), a novel rhizobacterium from jujube garden soil.</title>
        <authorList>
            <person name="Kwak Y."/>
            <person name="Shin J.H."/>
        </authorList>
    </citation>
    <scope>NUCLEOTIDE SEQUENCE [LARGE SCALE GENOMIC DNA]</scope>
    <source>
        <strain evidence="2 3">DSM 24997</strain>
    </source>
</reference>
<keyword evidence="2" id="KW-0413">Isomerase</keyword>
<dbReference type="OrthoDB" id="9798407at2"/>
<dbReference type="KEGG" id="pbj:VN24_07075"/>
<evidence type="ECO:0000313" key="3">
    <source>
        <dbReference type="Proteomes" id="UP000032633"/>
    </source>
</evidence>
<feature type="domain" description="Xylose isomerase-like TIM barrel" evidence="1">
    <location>
        <begin position="25"/>
        <end position="250"/>
    </location>
</feature>
<dbReference type="InterPro" id="IPR013022">
    <property type="entry name" value="Xyl_isomerase-like_TIM-brl"/>
</dbReference>
<dbReference type="RefSeq" id="WP_045669816.1">
    <property type="nucleotide sequence ID" value="NZ_CP011058.1"/>
</dbReference>
<organism evidence="2 3">
    <name type="scientific">Paenibacillus beijingensis</name>
    <dbReference type="NCBI Taxonomy" id="1126833"/>
    <lineage>
        <taxon>Bacteria</taxon>
        <taxon>Bacillati</taxon>
        <taxon>Bacillota</taxon>
        <taxon>Bacilli</taxon>
        <taxon>Bacillales</taxon>
        <taxon>Paenibacillaceae</taxon>
        <taxon>Paenibacillus</taxon>
    </lineage>
</organism>
<dbReference type="Gene3D" id="3.20.20.150">
    <property type="entry name" value="Divalent-metal-dependent TIM barrel enzymes"/>
    <property type="match status" value="1"/>
</dbReference>
<dbReference type="Pfam" id="PF01261">
    <property type="entry name" value="AP_endonuc_2"/>
    <property type="match status" value="1"/>
</dbReference>
<dbReference type="InterPro" id="IPR050312">
    <property type="entry name" value="IolE/XylAMocC-like"/>
</dbReference>
<dbReference type="InterPro" id="IPR036237">
    <property type="entry name" value="Xyl_isomerase-like_sf"/>
</dbReference>
<dbReference type="SUPFAM" id="SSF51658">
    <property type="entry name" value="Xylose isomerase-like"/>
    <property type="match status" value="1"/>
</dbReference>
<dbReference type="HOGENOM" id="CLU_059523_1_2_9"/>
<dbReference type="PANTHER" id="PTHR12110:SF41">
    <property type="entry name" value="INOSOSE DEHYDRATASE"/>
    <property type="match status" value="1"/>
</dbReference>
<dbReference type="EMBL" id="CP011058">
    <property type="protein sequence ID" value="AJY74381.1"/>
    <property type="molecule type" value="Genomic_DNA"/>
</dbReference>
<proteinExistence type="predicted"/>
<dbReference type="PANTHER" id="PTHR12110">
    <property type="entry name" value="HYDROXYPYRUVATE ISOMERASE"/>
    <property type="match status" value="1"/>
</dbReference>
<name>A0A0D5NGJ2_9BACL</name>
<keyword evidence="3" id="KW-1185">Reference proteome</keyword>
<dbReference type="AlphaFoldDB" id="A0A0D5NGJ2"/>
<evidence type="ECO:0000313" key="2">
    <source>
        <dbReference type="EMBL" id="AJY74381.1"/>
    </source>
</evidence>
<protein>
    <submittedName>
        <fullName evidence="2">Sugar phosphate isomerase</fullName>
    </submittedName>
</protein>
<sequence length="257" mass="29258">MRKMGVGIQLYTLRNEMEQDFRGTLRKLAELGYEGVEFAGYGGIPAEEMKSLLQELGLQAIGSHVSLQALQSDLQQEIDYLTTIGAKYMICPYVNQEDRRDAEDWKRRFAFFQEVGTEARKQGIIFSYHNHEFEFESRIGETSVFDALYEATSPEAVQVEMDVCWVQFAGQDPLVYIPKYAGRLPLLHLKDFTRNEDGSMKTLELGQGDVDLPAVLQASSDAGVEWLIVEQDVCQNPPLESVANSLNWVERHYLNFI</sequence>
<dbReference type="GO" id="GO:0016853">
    <property type="term" value="F:isomerase activity"/>
    <property type="evidence" value="ECO:0007669"/>
    <property type="project" value="UniProtKB-KW"/>
</dbReference>